<keyword evidence="5" id="KW-1185">Reference proteome</keyword>
<evidence type="ECO:0000259" key="2">
    <source>
        <dbReference type="Pfam" id="PF02738"/>
    </source>
</evidence>
<dbReference type="Pfam" id="PF02738">
    <property type="entry name" value="MoCoBD_1"/>
    <property type="match status" value="1"/>
</dbReference>
<dbReference type="Proteomes" id="UP000231553">
    <property type="component" value="Unassembled WGS sequence"/>
</dbReference>
<feature type="domain" description="Aldehyde oxidase/xanthine dehydrogenase second molybdopterin binding" evidence="3">
    <location>
        <begin position="278"/>
        <end position="544"/>
    </location>
</feature>
<proteinExistence type="predicted"/>
<dbReference type="Pfam" id="PF20256">
    <property type="entry name" value="MoCoBD_2"/>
    <property type="match status" value="1"/>
</dbReference>
<gene>
    <name evidence="4" type="ORF">CVM52_11530</name>
</gene>
<dbReference type="PANTHER" id="PTHR11908:SF132">
    <property type="entry name" value="ALDEHYDE OXIDASE 1-RELATED"/>
    <property type="match status" value="1"/>
</dbReference>
<evidence type="ECO:0000259" key="3">
    <source>
        <dbReference type="Pfam" id="PF20256"/>
    </source>
</evidence>
<organism evidence="4 5">
    <name type="scientific">Pseudooceanicola lipolyticus</name>
    <dbReference type="NCBI Taxonomy" id="2029104"/>
    <lineage>
        <taxon>Bacteria</taxon>
        <taxon>Pseudomonadati</taxon>
        <taxon>Pseudomonadota</taxon>
        <taxon>Alphaproteobacteria</taxon>
        <taxon>Rhodobacterales</taxon>
        <taxon>Paracoccaceae</taxon>
        <taxon>Pseudooceanicola</taxon>
    </lineage>
</organism>
<sequence length="613" mass="64768">DDRPGNLCVDWQRGDWDAAGQAIAQCKHQVRLRTPVSRVAAMPMEPRNAVARPLGDGRMELLCSHQNPIALRPALAKAFGMEPAQIRCISGDVGGAFGMKSGPLREECILFWAARRLDRAVRWQAGRSESFLSDEAGRDMRITSELGLDAAGNFVAMRFGVEMNAGAYVSSRTLFMLSNYGGVAGVYRTPLIAGRMQAFLTHTVPPAPYRGAGRPEATLAVEALIDRAARDCGFDRVDLRRRNLIPQEAMPWQSPFLFNYDCGDFARVMEAGLARADVGGFAARKAESAARGRVRGLGIAMCVETAGGLYSQPGQDHSSAEVHADGSVTLAVGTFSAGSGLETALTDLAAKAFDLPPARIIYRQGDTDLLDRGRGMGGSAAMPQGIAAMQDAVTKAIDKARAVAGEVLEAAAADIEYAAGEFRIAGTDRRVGIEAVAAEAAQRGIRLLGEGSFAPEAPTFPNGCHVCEVEIDPETGHCAIVSYAAVEDIGTVVNPQLAAGQIHGGVVQGLGQVLFEELRYAPGDGQLLTGSFMDYAMPRASDVPMMECGFEQVPTRINPMGVKGVGEAGSVGALAAGMSAVTDALAELGVESFAMPAAPGRVWDAIQRARQPE</sequence>
<dbReference type="GO" id="GO:0016491">
    <property type="term" value="F:oxidoreductase activity"/>
    <property type="evidence" value="ECO:0007669"/>
    <property type="project" value="InterPro"/>
</dbReference>
<dbReference type="AlphaFoldDB" id="A0A2M8J1C1"/>
<reference evidence="4 5" key="1">
    <citation type="journal article" date="2018" name="Int. J. Syst. Evol. Microbiol.">
        <title>Pseudooceanicola lipolyticus sp. nov., a marine alphaproteobacterium, reclassification of Oceanicola flagellatus as Pseudooceanicola flagellatus comb. nov. and emended description of the genus Pseudooceanicola.</title>
        <authorList>
            <person name="Huang M.-M."/>
            <person name="Guo L.-L."/>
            <person name="Wu Y.-H."/>
            <person name="Lai Q.-L."/>
            <person name="Shao Z.-Z."/>
            <person name="Wang C.-S."/>
            <person name="Wu M."/>
            <person name="Xu X.-W."/>
        </authorList>
    </citation>
    <scope>NUCLEOTIDE SEQUENCE [LARGE SCALE GENOMIC DNA]</scope>
    <source>
        <strain evidence="4 5">157</strain>
    </source>
</reference>
<dbReference type="RefSeq" id="WP_100162647.1">
    <property type="nucleotide sequence ID" value="NZ_PGTB01000038.1"/>
</dbReference>
<dbReference type="InterPro" id="IPR046867">
    <property type="entry name" value="AldOxase/xan_DH_MoCoBD2"/>
</dbReference>
<accession>A0A2M8J1C1</accession>
<feature type="non-terminal residue" evidence="4">
    <location>
        <position position="1"/>
    </location>
</feature>
<protein>
    <submittedName>
        <fullName evidence="4">Aldehyde oxidase</fullName>
    </submittedName>
</protein>
<dbReference type="SUPFAM" id="SSF56003">
    <property type="entry name" value="Molybdenum cofactor-binding domain"/>
    <property type="match status" value="1"/>
</dbReference>
<dbReference type="Gene3D" id="3.30.365.10">
    <property type="entry name" value="Aldehyde oxidase/xanthine dehydrogenase, molybdopterin binding domain"/>
    <property type="match status" value="4"/>
</dbReference>
<comment type="caution">
    <text evidence="4">The sequence shown here is derived from an EMBL/GenBank/DDBJ whole genome shotgun (WGS) entry which is preliminary data.</text>
</comment>
<dbReference type="InterPro" id="IPR008274">
    <property type="entry name" value="AldOxase/xan_DH_MoCoBD1"/>
</dbReference>
<feature type="domain" description="Aldehyde oxidase/xanthine dehydrogenase first molybdopterin binding" evidence="2">
    <location>
        <begin position="2"/>
        <end position="244"/>
    </location>
</feature>
<dbReference type="PANTHER" id="PTHR11908">
    <property type="entry name" value="XANTHINE DEHYDROGENASE"/>
    <property type="match status" value="1"/>
</dbReference>
<dbReference type="OrthoDB" id="9758509at2"/>
<evidence type="ECO:0000313" key="5">
    <source>
        <dbReference type="Proteomes" id="UP000231553"/>
    </source>
</evidence>
<evidence type="ECO:0000256" key="1">
    <source>
        <dbReference type="ARBA" id="ARBA00022505"/>
    </source>
</evidence>
<dbReference type="InterPro" id="IPR037165">
    <property type="entry name" value="AldOxase/xan_DH_Mopterin-bd_sf"/>
</dbReference>
<dbReference type="GO" id="GO:0005506">
    <property type="term" value="F:iron ion binding"/>
    <property type="evidence" value="ECO:0007669"/>
    <property type="project" value="InterPro"/>
</dbReference>
<keyword evidence="1" id="KW-0500">Molybdenum</keyword>
<name>A0A2M8J1C1_9RHOB</name>
<dbReference type="EMBL" id="PGTB01000038">
    <property type="protein sequence ID" value="PJE36564.1"/>
    <property type="molecule type" value="Genomic_DNA"/>
</dbReference>
<evidence type="ECO:0000313" key="4">
    <source>
        <dbReference type="EMBL" id="PJE36564.1"/>
    </source>
</evidence>
<dbReference type="InterPro" id="IPR016208">
    <property type="entry name" value="Ald_Oxase/xanthine_DH-like"/>
</dbReference>